<reference evidence="1" key="1">
    <citation type="submission" date="2017-02" db="UniProtKB">
        <authorList>
            <consortium name="WormBaseParasite"/>
        </authorList>
    </citation>
    <scope>IDENTIFICATION</scope>
</reference>
<evidence type="ECO:0000313" key="1">
    <source>
        <dbReference type="WBParaSite" id="HNAJ_0001222901-mRNA-1"/>
    </source>
</evidence>
<sequence length="76" mass="8668">LMSIIYTRGTNSTNGSVEKCRGVSREGVQHGGRRESGVERIRHSSSSSCCCCCCNHTVRHWITISRWLHLFHQHQL</sequence>
<name>A0A0R3TWJ5_RODNA</name>
<accession>A0A0R3TWJ5</accession>
<dbReference type="WBParaSite" id="HNAJ_0001222901-mRNA-1">
    <property type="protein sequence ID" value="HNAJ_0001222901-mRNA-1"/>
    <property type="gene ID" value="HNAJ_0001222901"/>
</dbReference>
<proteinExistence type="predicted"/>
<dbReference type="AlphaFoldDB" id="A0A0R3TWJ5"/>
<protein>
    <submittedName>
        <fullName evidence="1">Secreted protein</fullName>
    </submittedName>
</protein>
<organism evidence="1">
    <name type="scientific">Rodentolepis nana</name>
    <name type="common">Dwarf tapeworm</name>
    <name type="synonym">Hymenolepis nana</name>
    <dbReference type="NCBI Taxonomy" id="102285"/>
    <lineage>
        <taxon>Eukaryota</taxon>
        <taxon>Metazoa</taxon>
        <taxon>Spiralia</taxon>
        <taxon>Lophotrochozoa</taxon>
        <taxon>Platyhelminthes</taxon>
        <taxon>Cestoda</taxon>
        <taxon>Eucestoda</taxon>
        <taxon>Cyclophyllidea</taxon>
        <taxon>Hymenolepididae</taxon>
        <taxon>Rodentolepis</taxon>
    </lineage>
</organism>